<sequence>MVVLSEYCTLRMREDGIDERYSETGPSNLPRTDMLKLLTKIIQSHPDPIKASKIQ</sequence>
<feature type="non-terminal residue" evidence="1">
    <location>
        <position position="1"/>
    </location>
</feature>
<keyword evidence="2" id="KW-1185">Reference proteome</keyword>
<name>A0A7D9KIA9_PARCT</name>
<reference evidence="1" key="1">
    <citation type="submission" date="2020-04" db="EMBL/GenBank/DDBJ databases">
        <authorList>
            <person name="Alioto T."/>
            <person name="Alioto T."/>
            <person name="Gomez Garrido J."/>
        </authorList>
    </citation>
    <scope>NUCLEOTIDE SEQUENCE</scope>
    <source>
        <strain evidence="1">A484AB</strain>
    </source>
</reference>
<organism evidence="1 2">
    <name type="scientific">Paramuricea clavata</name>
    <name type="common">Red gorgonian</name>
    <name type="synonym">Violescent sea-whip</name>
    <dbReference type="NCBI Taxonomy" id="317549"/>
    <lineage>
        <taxon>Eukaryota</taxon>
        <taxon>Metazoa</taxon>
        <taxon>Cnidaria</taxon>
        <taxon>Anthozoa</taxon>
        <taxon>Octocorallia</taxon>
        <taxon>Malacalcyonacea</taxon>
        <taxon>Plexauridae</taxon>
        <taxon>Paramuricea</taxon>
    </lineage>
</organism>
<accession>A0A7D9KIA9</accession>
<dbReference type="AlphaFoldDB" id="A0A7D9KIA9"/>
<evidence type="ECO:0000313" key="2">
    <source>
        <dbReference type="Proteomes" id="UP001152795"/>
    </source>
</evidence>
<dbReference type="EMBL" id="CACRXK020041206">
    <property type="protein sequence ID" value="CAB4045699.1"/>
    <property type="molecule type" value="Genomic_DNA"/>
</dbReference>
<protein>
    <submittedName>
        <fullName evidence="1">Uncharacterized protein</fullName>
    </submittedName>
</protein>
<evidence type="ECO:0000313" key="1">
    <source>
        <dbReference type="EMBL" id="CAB4045699.1"/>
    </source>
</evidence>
<comment type="caution">
    <text evidence="1">The sequence shown here is derived from an EMBL/GenBank/DDBJ whole genome shotgun (WGS) entry which is preliminary data.</text>
</comment>
<gene>
    <name evidence="1" type="ORF">PACLA_8A088663</name>
</gene>
<proteinExistence type="predicted"/>
<dbReference type="Proteomes" id="UP001152795">
    <property type="component" value="Unassembled WGS sequence"/>
</dbReference>